<dbReference type="RefSeq" id="WP_378998865.1">
    <property type="nucleotide sequence ID" value="NZ_JBHSMT010000028.1"/>
</dbReference>
<evidence type="ECO:0000313" key="2">
    <source>
        <dbReference type="EMBL" id="MFC5475508.1"/>
    </source>
</evidence>
<accession>A0ABW0MET9</accession>
<evidence type="ECO:0000313" key="3">
    <source>
        <dbReference type="Proteomes" id="UP001596045"/>
    </source>
</evidence>
<dbReference type="EMBL" id="JBHSMT010000028">
    <property type="protein sequence ID" value="MFC5475508.1"/>
    <property type="molecule type" value="Genomic_DNA"/>
</dbReference>
<proteinExistence type="predicted"/>
<keyword evidence="1" id="KW-0472">Membrane</keyword>
<sequence>MAELTGGGAAPSIDYVRIALAFAVCVLLAIVWIGFVKRTSFGLKLTRDQGAARLKLVQSVRLNARTTVYLLECDGASVLLACDPDGTKVISGGHAGSGQVGGSQ</sequence>
<evidence type="ECO:0000256" key="1">
    <source>
        <dbReference type="SAM" id="Phobius"/>
    </source>
</evidence>
<name>A0ABW0MET9_9BURK</name>
<evidence type="ECO:0008006" key="4">
    <source>
        <dbReference type="Google" id="ProtNLM"/>
    </source>
</evidence>
<comment type="caution">
    <text evidence="2">The sequence shown here is derived from an EMBL/GenBank/DDBJ whole genome shotgun (WGS) entry which is preliminary data.</text>
</comment>
<keyword evidence="1" id="KW-1133">Transmembrane helix</keyword>
<protein>
    <recommendedName>
        <fullName evidence="4">Flagellar biosynthetic protein FliO</fullName>
    </recommendedName>
</protein>
<gene>
    <name evidence="2" type="ORF">ACFPM8_16220</name>
</gene>
<dbReference type="Proteomes" id="UP001596045">
    <property type="component" value="Unassembled WGS sequence"/>
</dbReference>
<feature type="transmembrane region" description="Helical" evidence="1">
    <location>
        <begin position="15"/>
        <end position="35"/>
    </location>
</feature>
<organism evidence="2 3">
    <name type="scientific">Paraherbaspirillum soli</name>
    <dbReference type="NCBI Taxonomy" id="631222"/>
    <lineage>
        <taxon>Bacteria</taxon>
        <taxon>Pseudomonadati</taxon>
        <taxon>Pseudomonadota</taxon>
        <taxon>Betaproteobacteria</taxon>
        <taxon>Burkholderiales</taxon>
        <taxon>Oxalobacteraceae</taxon>
        <taxon>Paraherbaspirillum</taxon>
    </lineage>
</organism>
<reference evidence="3" key="1">
    <citation type="journal article" date="2019" name="Int. J. Syst. Evol. Microbiol.">
        <title>The Global Catalogue of Microorganisms (GCM) 10K type strain sequencing project: providing services to taxonomists for standard genome sequencing and annotation.</title>
        <authorList>
            <consortium name="The Broad Institute Genomics Platform"/>
            <consortium name="The Broad Institute Genome Sequencing Center for Infectious Disease"/>
            <person name="Wu L."/>
            <person name="Ma J."/>
        </authorList>
    </citation>
    <scope>NUCLEOTIDE SEQUENCE [LARGE SCALE GENOMIC DNA]</scope>
    <source>
        <strain evidence="3">JCM 17066</strain>
    </source>
</reference>
<keyword evidence="1" id="KW-0812">Transmembrane</keyword>
<keyword evidence="3" id="KW-1185">Reference proteome</keyword>